<proteinExistence type="predicted"/>
<evidence type="ECO:0000313" key="5">
    <source>
        <dbReference type="EMBL" id="TQM95645.1"/>
    </source>
</evidence>
<keyword evidence="6" id="KW-1185">Reference proteome</keyword>
<dbReference type="OrthoDB" id="3460651at2"/>
<dbReference type="EMBL" id="VFPU01000001">
    <property type="protein sequence ID" value="TQM95645.1"/>
    <property type="molecule type" value="Genomic_DNA"/>
</dbReference>
<name>A0A543KKQ8_9MICO</name>
<evidence type="ECO:0000256" key="3">
    <source>
        <dbReference type="ARBA" id="ARBA00023163"/>
    </source>
</evidence>
<dbReference type="SUPFAM" id="SSF46785">
    <property type="entry name" value="Winged helix' DNA-binding domain"/>
    <property type="match status" value="1"/>
</dbReference>
<dbReference type="Proteomes" id="UP000315133">
    <property type="component" value="Unassembled WGS sequence"/>
</dbReference>
<dbReference type="AlphaFoldDB" id="A0A543KKQ8"/>
<dbReference type="InterPro" id="IPR036390">
    <property type="entry name" value="WH_DNA-bd_sf"/>
</dbReference>
<dbReference type="CDD" id="cd00090">
    <property type="entry name" value="HTH_ARSR"/>
    <property type="match status" value="1"/>
</dbReference>
<dbReference type="InterPro" id="IPR001845">
    <property type="entry name" value="HTH_ArsR_DNA-bd_dom"/>
</dbReference>
<evidence type="ECO:0000256" key="2">
    <source>
        <dbReference type="ARBA" id="ARBA00023125"/>
    </source>
</evidence>
<reference evidence="5 6" key="1">
    <citation type="submission" date="2019-06" db="EMBL/GenBank/DDBJ databases">
        <title>Sequencing the genomes of 1000 actinobacteria strains.</title>
        <authorList>
            <person name="Klenk H.-P."/>
        </authorList>
    </citation>
    <scope>NUCLEOTIDE SEQUENCE [LARGE SCALE GENOMIC DNA]</scope>
    <source>
        <strain evidence="5 6">DSM 12362</strain>
    </source>
</reference>
<dbReference type="Pfam" id="PF12840">
    <property type="entry name" value="HTH_20"/>
    <property type="match status" value="1"/>
</dbReference>
<dbReference type="InterPro" id="IPR036388">
    <property type="entry name" value="WH-like_DNA-bd_sf"/>
</dbReference>
<comment type="caution">
    <text evidence="5">The sequence shown here is derived from an EMBL/GenBank/DDBJ whole genome shotgun (WGS) entry which is preliminary data.</text>
</comment>
<dbReference type="SMART" id="SM00418">
    <property type="entry name" value="HTH_ARSR"/>
    <property type="match status" value="1"/>
</dbReference>
<evidence type="ECO:0000259" key="4">
    <source>
        <dbReference type="SMART" id="SM00418"/>
    </source>
</evidence>
<evidence type="ECO:0000256" key="1">
    <source>
        <dbReference type="ARBA" id="ARBA00023015"/>
    </source>
</evidence>
<protein>
    <submittedName>
        <fullName evidence="5">ArsR family transcriptional regulator</fullName>
    </submittedName>
</protein>
<keyword evidence="1" id="KW-0805">Transcription regulation</keyword>
<dbReference type="GO" id="GO:0003677">
    <property type="term" value="F:DNA binding"/>
    <property type="evidence" value="ECO:0007669"/>
    <property type="project" value="UniProtKB-KW"/>
</dbReference>
<keyword evidence="2" id="KW-0238">DNA-binding</keyword>
<feature type="domain" description="HTH arsR-type" evidence="4">
    <location>
        <begin position="273"/>
        <end position="348"/>
    </location>
</feature>
<dbReference type="GO" id="GO:0003700">
    <property type="term" value="F:DNA-binding transcription factor activity"/>
    <property type="evidence" value="ECO:0007669"/>
    <property type="project" value="InterPro"/>
</dbReference>
<keyword evidence="3" id="KW-0804">Transcription</keyword>
<gene>
    <name evidence="5" type="ORF">FB476_0490</name>
</gene>
<evidence type="ECO:0000313" key="6">
    <source>
        <dbReference type="Proteomes" id="UP000315133"/>
    </source>
</evidence>
<organism evidence="5 6">
    <name type="scientific">Ornithinimicrobium humiphilum</name>
    <dbReference type="NCBI Taxonomy" id="125288"/>
    <lineage>
        <taxon>Bacteria</taxon>
        <taxon>Bacillati</taxon>
        <taxon>Actinomycetota</taxon>
        <taxon>Actinomycetes</taxon>
        <taxon>Micrococcales</taxon>
        <taxon>Ornithinimicrobiaceae</taxon>
        <taxon>Ornithinimicrobium</taxon>
    </lineage>
</organism>
<sequence>MAIRIRMDARALARSTFGTSPALEVVGVVRSRGRSGLPHVRRWYAEAARRVPGGHLEVLHLLVPAAEEHPHVPDWLTPPPLGVDEPVGSVVERIAATPEEVVSYQLDISVDGRPVRPEVAAQWPDDAAYRRWRRTPPPALRRLVEEGHGVVARRAADAVSALFENVLAPDWADVRAVLEADIAHRGDVVVRQGAEALLTGLGEGFTWTGSEAVLDRPYDGTVGWARDGMLLVPSTVHVGPVRFAAEEPDPPVVIYAARGVARLWQRDVPEPDGGLEQLVGATRARVLLLLDEPRTTTELSRRGGWAEATTSYHLGVLLRAGLVSRRREGRRVLYRRTELGAALASGGGQGRG</sequence>
<dbReference type="Gene3D" id="1.10.10.10">
    <property type="entry name" value="Winged helix-like DNA-binding domain superfamily/Winged helix DNA-binding domain"/>
    <property type="match status" value="1"/>
</dbReference>
<dbReference type="RefSeq" id="WP_141817368.1">
    <property type="nucleotide sequence ID" value="NZ_BAAAIL010000003.1"/>
</dbReference>
<accession>A0A543KKQ8</accession>
<dbReference type="InterPro" id="IPR011991">
    <property type="entry name" value="ArsR-like_HTH"/>
</dbReference>
<dbReference type="InterPro" id="IPR051011">
    <property type="entry name" value="Metal_resp_trans_reg"/>
</dbReference>
<dbReference type="PANTHER" id="PTHR43132">
    <property type="entry name" value="ARSENICAL RESISTANCE OPERON REPRESSOR ARSR-RELATED"/>
    <property type="match status" value="1"/>
</dbReference>
<dbReference type="PANTHER" id="PTHR43132:SF6">
    <property type="entry name" value="HTH-TYPE TRANSCRIPTIONAL REPRESSOR CZRA"/>
    <property type="match status" value="1"/>
</dbReference>